<dbReference type="PANTHER" id="PTHR43390">
    <property type="entry name" value="SIGNAL PEPTIDASE I"/>
    <property type="match status" value="1"/>
</dbReference>
<protein>
    <recommendedName>
        <fullName evidence="3 6">Signal peptidase I</fullName>
        <ecNumber evidence="3 6">3.4.21.89</ecNumber>
    </recommendedName>
</protein>
<keyword evidence="6" id="KW-0812">Transmembrane</keyword>
<comment type="similarity">
    <text evidence="2 6">Belongs to the peptidase S26 family.</text>
</comment>
<dbReference type="AlphaFoldDB" id="A0A1F8EAW0"/>
<dbReference type="GO" id="GO:0006465">
    <property type="term" value="P:signal peptide processing"/>
    <property type="evidence" value="ECO:0007669"/>
    <property type="project" value="InterPro"/>
</dbReference>
<dbReference type="PRINTS" id="PR00727">
    <property type="entry name" value="LEADERPTASE"/>
</dbReference>
<proteinExistence type="inferred from homology"/>
<dbReference type="PANTHER" id="PTHR43390:SF1">
    <property type="entry name" value="CHLOROPLAST PROCESSING PEPTIDASE"/>
    <property type="match status" value="1"/>
</dbReference>
<accession>A0A1F8EAW0</accession>
<evidence type="ECO:0000256" key="4">
    <source>
        <dbReference type="ARBA" id="ARBA00022801"/>
    </source>
</evidence>
<evidence type="ECO:0000256" key="5">
    <source>
        <dbReference type="PIRSR" id="PIRSR600223-1"/>
    </source>
</evidence>
<feature type="active site" evidence="5">
    <location>
        <position position="36"/>
    </location>
</feature>
<gene>
    <name evidence="8" type="ORF">A2735_02540</name>
</gene>
<evidence type="ECO:0000313" key="9">
    <source>
        <dbReference type="Proteomes" id="UP000178520"/>
    </source>
</evidence>
<dbReference type="NCBIfam" id="TIGR02227">
    <property type="entry name" value="sigpep_I_bact"/>
    <property type="match status" value="1"/>
</dbReference>
<evidence type="ECO:0000256" key="1">
    <source>
        <dbReference type="ARBA" id="ARBA00000677"/>
    </source>
</evidence>
<keyword evidence="6" id="KW-0472">Membrane</keyword>
<name>A0A1F8EAW0_9BACT</name>
<dbReference type="EMBL" id="MGJA01000004">
    <property type="protein sequence ID" value="OGM98024.1"/>
    <property type="molecule type" value="Genomic_DNA"/>
</dbReference>
<dbReference type="CDD" id="cd06530">
    <property type="entry name" value="S26_SPase_I"/>
    <property type="match status" value="1"/>
</dbReference>
<reference evidence="8 9" key="1">
    <citation type="journal article" date="2016" name="Nat. Commun.">
        <title>Thousands of microbial genomes shed light on interconnected biogeochemical processes in an aquifer system.</title>
        <authorList>
            <person name="Anantharaman K."/>
            <person name="Brown C.T."/>
            <person name="Hug L.A."/>
            <person name="Sharon I."/>
            <person name="Castelle C.J."/>
            <person name="Probst A.J."/>
            <person name="Thomas B.C."/>
            <person name="Singh A."/>
            <person name="Wilkins M.J."/>
            <person name="Karaoz U."/>
            <person name="Brodie E.L."/>
            <person name="Williams K.H."/>
            <person name="Hubbard S.S."/>
            <person name="Banfield J.F."/>
        </authorList>
    </citation>
    <scope>NUCLEOTIDE SEQUENCE [LARGE SCALE GENOMIC DNA]</scope>
</reference>
<dbReference type="Pfam" id="PF10502">
    <property type="entry name" value="Peptidase_S26"/>
    <property type="match status" value="1"/>
</dbReference>
<evidence type="ECO:0000256" key="2">
    <source>
        <dbReference type="ARBA" id="ARBA00009370"/>
    </source>
</evidence>
<sequence>MLAFFWETIKIVVVSLIIILPIRYYVVQPFFVKGASMESNFEDGDYIFVDELSYGFGDPERGDVVIFRYPLDQSQFFIKRVIGLPNETVEIKEGKVIIYNQQNPMGFVLVESYLDVDQETQGTFRMKLDGNDYYVLGDNRLRSSDSRVWGALNRSLITGKAFIRLWPFSKVAKIPRVAY</sequence>
<dbReference type="SUPFAM" id="SSF51306">
    <property type="entry name" value="LexA/Signal peptidase"/>
    <property type="match status" value="1"/>
</dbReference>
<dbReference type="GO" id="GO:0004252">
    <property type="term" value="F:serine-type endopeptidase activity"/>
    <property type="evidence" value="ECO:0007669"/>
    <property type="project" value="InterPro"/>
</dbReference>
<keyword evidence="4 6" id="KW-0378">Hydrolase</keyword>
<dbReference type="GO" id="GO:0016020">
    <property type="term" value="C:membrane"/>
    <property type="evidence" value="ECO:0007669"/>
    <property type="project" value="UniProtKB-SubCell"/>
</dbReference>
<keyword evidence="6" id="KW-1133">Transmembrane helix</keyword>
<keyword evidence="6" id="KW-0645">Protease</keyword>
<dbReference type="InterPro" id="IPR000223">
    <property type="entry name" value="Pept_S26A_signal_pept_1"/>
</dbReference>
<dbReference type="STRING" id="1802660.A2735_02540"/>
<dbReference type="EC" id="3.4.21.89" evidence="3 6"/>
<comment type="catalytic activity">
    <reaction evidence="1 6">
        <text>Cleavage of hydrophobic, N-terminal signal or leader sequences from secreted and periplasmic proteins.</text>
        <dbReference type="EC" id="3.4.21.89"/>
    </reaction>
</comment>
<organism evidence="8 9">
    <name type="scientific">Candidatus Yanofskybacteria bacterium RIFCSPHIGHO2_01_FULL_41_21</name>
    <dbReference type="NCBI Taxonomy" id="1802660"/>
    <lineage>
        <taxon>Bacteria</taxon>
        <taxon>Candidatus Yanofskyibacteriota</taxon>
    </lineage>
</organism>
<evidence type="ECO:0000313" key="8">
    <source>
        <dbReference type="EMBL" id="OGM98024.1"/>
    </source>
</evidence>
<comment type="subcellular location">
    <subcellularLocation>
        <location evidence="6">Membrane</location>
        <topology evidence="6">Single-pass type II membrane protein</topology>
    </subcellularLocation>
</comment>
<dbReference type="PROSITE" id="PS00761">
    <property type="entry name" value="SPASE_I_3"/>
    <property type="match status" value="1"/>
</dbReference>
<dbReference type="InterPro" id="IPR036286">
    <property type="entry name" value="LexA/Signal_pep-like_sf"/>
</dbReference>
<dbReference type="Gene3D" id="2.10.109.10">
    <property type="entry name" value="Umud Fragment, subunit A"/>
    <property type="match status" value="1"/>
</dbReference>
<dbReference type="Proteomes" id="UP000178520">
    <property type="component" value="Unassembled WGS sequence"/>
</dbReference>
<comment type="caution">
    <text evidence="8">The sequence shown here is derived from an EMBL/GenBank/DDBJ whole genome shotgun (WGS) entry which is preliminary data.</text>
</comment>
<feature type="domain" description="Peptidase S26" evidence="7">
    <location>
        <begin position="6"/>
        <end position="166"/>
    </location>
</feature>
<evidence type="ECO:0000256" key="6">
    <source>
        <dbReference type="RuleBase" id="RU362042"/>
    </source>
</evidence>
<evidence type="ECO:0000259" key="7">
    <source>
        <dbReference type="Pfam" id="PF10502"/>
    </source>
</evidence>
<dbReference type="InterPro" id="IPR019758">
    <property type="entry name" value="Pept_S26A_signal_pept_1_CS"/>
</dbReference>
<dbReference type="InterPro" id="IPR019533">
    <property type="entry name" value="Peptidase_S26"/>
</dbReference>
<dbReference type="GO" id="GO:0009003">
    <property type="term" value="F:signal peptidase activity"/>
    <property type="evidence" value="ECO:0007669"/>
    <property type="project" value="UniProtKB-EC"/>
</dbReference>
<feature type="transmembrane region" description="Helical" evidence="6">
    <location>
        <begin position="6"/>
        <end position="26"/>
    </location>
</feature>
<feature type="active site" evidence="5">
    <location>
        <position position="79"/>
    </location>
</feature>
<evidence type="ECO:0000256" key="3">
    <source>
        <dbReference type="ARBA" id="ARBA00013208"/>
    </source>
</evidence>